<dbReference type="InterPro" id="IPR027911">
    <property type="entry name" value="DUF4604"/>
</dbReference>
<evidence type="ECO:0000313" key="3">
    <source>
        <dbReference type="EMBL" id="KAF5359324.1"/>
    </source>
</evidence>
<organism evidence="3 4">
    <name type="scientific">Leucocoprinus leucothites</name>
    <dbReference type="NCBI Taxonomy" id="201217"/>
    <lineage>
        <taxon>Eukaryota</taxon>
        <taxon>Fungi</taxon>
        <taxon>Dikarya</taxon>
        <taxon>Basidiomycota</taxon>
        <taxon>Agaricomycotina</taxon>
        <taxon>Agaricomycetes</taxon>
        <taxon>Agaricomycetidae</taxon>
        <taxon>Agaricales</taxon>
        <taxon>Agaricineae</taxon>
        <taxon>Agaricaceae</taxon>
        <taxon>Leucocoprinus</taxon>
    </lineage>
</organism>
<sequence>MAPKELSRHQLSSKLAYQAHVPAFLQKLQNRMAGVPDEPSDEDEPQYEDDEFEYVGGGRPPIPRRPPIPKRPASQPGSGDEEVDDRDEEGDEKPQIVVLREGKHLSEREVENIKRKEKGLPPLPEATESAQEGNDAPASSEKSKDDVKSSSSKSQGLSFSSGKTTTKVSTKRKALSQPDSDSENDLARKMGIGKAKSTSGGKDREKSKEKPKKKPKKESKKLLSFGDDA</sequence>
<dbReference type="OrthoDB" id="2553298at2759"/>
<evidence type="ECO:0000313" key="4">
    <source>
        <dbReference type="Proteomes" id="UP000559027"/>
    </source>
</evidence>
<reference evidence="3 4" key="1">
    <citation type="journal article" date="2020" name="ISME J.">
        <title>Uncovering the hidden diversity of litter-decomposition mechanisms in mushroom-forming fungi.</title>
        <authorList>
            <person name="Floudas D."/>
            <person name="Bentzer J."/>
            <person name="Ahren D."/>
            <person name="Johansson T."/>
            <person name="Persson P."/>
            <person name="Tunlid A."/>
        </authorList>
    </citation>
    <scope>NUCLEOTIDE SEQUENCE [LARGE SCALE GENOMIC DNA]</scope>
    <source>
        <strain evidence="3 4">CBS 146.42</strain>
    </source>
</reference>
<dbReference type="Proteomes" id="UP000559027">
    <property type="component" value="Unassembled WGS sequence"/>
</dbReference>
<comment type="caution">
    <text evidence="3">The sequence shown here is derived from an EMBL/GenBank/DDBJ whole genome shotgun (WGS) entry which is preliminary data.</text>
</comment>
<evidence type="ECO:0000256" key="1">
    <source>
        <dbReference type="SAM" id="MobiDB-lite"/>
    </source>
</evidence>
<proteinExistence type="predicted"/>
<feature type="compositionally biased region" description="Low complexity" evidence="1">
    <location>
        <begin position="149"/>
        <end position="168"/>
    </location>
</feature>
<keyword evidence="4" id="KW-1185">Reference proteome</keyword>
<feature type="compositionally biased region" description="Acidic residues" evidence="1">
    <location>
        <begin position="38"/>
        <end position="53"/>
    </location>
</feature>
<accession>A0A8H5G6J4</accession>
<feature type="compositionally biased region" description="Basic residues" evidence="1">
    <location>
        <begin position="209"/>
        <end position="219"/>
    </location>
</feature>
<feature type="compositionally biased region" description="Acidic residues" evidence="1">
    <location>
        <begin position="79"/>
        <end position="91"/>
    </location>
</feature>
<feature type="compositionally biased region" description="Basic and acidic residues" evidence="1">
    <location>
        <begin position="100"/>
        <end position="114"/>
    </location>
</feature>
<gene>
    <name evidence="3" type="ORF">D9756_003035</name>
</gene>
<feature type="compositionally biased region" description="Pro residues" evidence="1">
    <location>
        <begin position="60"/>
        <end position="70"/>
    </location>
</feature>
<feature type="domain" description="DUF4604" evidence="2">
    <location>
        <begin position="14"/>
        <end position="228"/>
    </location>
</feature>
<feature type="region of interest" description="Disordered" evidence="1">
    <location>
        <begin position="30"/>
        <end position="229"/>
    </location>
</feature>
<protein>
    <recommendedName>
        <fullName evidence="2">DUF4604 domain-containing protein</fullName>
    </recommendedName>
</protein>
<dbReference type="EMBL" id="JAACJO010000004">
    <property type="protein sequence ID" value="KAF5359324.1"/>
    <property type="molecule type" value="Genomic_DNA"/>
</dbReference>
<dbReference type="Pfam" id="PF15377">
    <property type="entry name" value="DUF4604"/>
    <property type="match status" value="1"/>
</dbReference>
<name>A0A8H5G6J4_9AGAR</name>
<dbReference type="AlphaFoldDB" id="A0A8H5G6J4"/>
<evidence type="ECO:0000259" key="2">
    <source>
        <dbReference type="Pfam" id="PF15377"/>
    </source>
</evidence>